<keyword evidence="2" id="KW-1133">Transmembrane helix</keyword>
<dbReference type="GO" id="GO:0006298">
    <property type="term" value="P:mismatch repair"/>
    <property type="evidence" value="ECO:0007669"/>
    <property type="project" value="TreeGrafter"/>
</dbReference>
<dbReference type="InterPro" id="IPR004583">
    <property type="entry name" value="DNA_repair_Rad4"/>
</dbReference>
<evidence type="ECO:0000256" key="2">
    <source>
        <dbReference type="SAM" id="Phobius"/>
    </source>
</evidence>
<feature type="transmembrane region" description="Helical" evidence="2">
    <location>
        <begin position="89"/>
        <end position="106"/>
    </location>
</feature>
<dbReference type="GO" id="GO:0003697">
    <property type="term" value="F:single-stranded DNA binding"/>
    <property type="evidence" value="ECO:0007669"/>
    <property type="project" value="TreeGrafter"/>
</dbReference>
<feature type="domain" description="Rad4 beta-hairpin" evidence="3">
    <location>
        <begin position="949"/>
        <end position="1001"/>
    </location>
</feature>
<organism evidence="4 5">
    <name type="scientific">Perkinsus chesapeaki</name>
    <name type="common">Clam parasite</name>
    <name type="synonym">Perkinsus andrewsi</name>
    <dbReference type="NCBI Taxonomy" id="330153"/>
    <lineage>
        <taxon>Eukaryota</taxon>
        <taxon>Sar</taxon>
        <taxon>Alveolata</taxon>
        <taxon>Perkinsozoa</taxon>
        <taxon>Perkinsea</taxon>
        <taxon>Perkinsida</taxon>
        <taxon>Perkinsidae</taxon>
        <taxon>Perkinsus</taxon>
    </lineage>
</organism>
<dbReference type="EMBL" id="JAAPAO010000001">
    <property type="protein sequence ID" value="KAF4678288.1"/>
    <property type="molecule type" value="Genomic_DNA"/>
</dbReference>
<dbReference type="GO" id="GO:0003684">
    <property type="term" value="F:damaged DNA binding"/>
    <property type="evidence" value="ECO:0007669"/>
    <property type="project" value="InterPro"/>
</dbReference>
<dbReference type="AlphaFoldDB" id="A0A7J6N2Z3"/>
<evidence type="ECO:0000259" key="3">
    <source>
        <dbReference type="SMART" id="SM01030"/>
    </source>
</evidence>
<dbReference type="Proteomes" id="UP000591131">
    <property type="component" value="Unassembled WGS sequence"/>
</dbReference>
<proteinExistence type="predicted"/>
<feature type="transmembrane region" description="Helical" evidence="2">
    <location>
        <begin position="6"/>
        <end position="28"/>
    </location>
</feature>
<dbReference type="InterPro" id="IPR018328">
    <property type="entry name" value="Rad4_beta-hairpin_dom3"/>
</dbReference>
<keyword evidence="5" id="KW-1185">Reference proteome</keyword>
<evidence type="ECO:0000313" key="5">
    <source>
        <dbReference type="Proteomes" id="UP000591131"/>
    </source>
</evidence>
<sequence>MEKLSLTSRVLAIVFWIGVTVLGVYLVYPKTGKSTTPRDADILVKIHNICEGILLVALGAYSTFETLRTFKAREGLTAWQQFKHDSLRLFLYAIISGYVIGGHRYSETFESIAMWLGILGFVIALLYLVQTLAFFTGQNLHHLRNSHNTNGRHHSNEDEYHQAGPASSSMQRPLVSDEAAAALEDGSAPRQGNNAIRAEDPSYAERRSGSPGLNEPAPYTPPQPRKADSPVFGSGKKQPWEQGAADGPKGNPFAGGASEASSSTVGLIKLERLLSSRSTSSAVSPRDILHCFKGLTTAQKRSVPSSTMDSAFSLLRAQRLGPLDVSGAMVSFGVYSDHFLEDLLRWQIEQGPTVYRQFPPLLSQSLWTSKEKLHRKAVEEYVNFAARAVASDGDTLLANLQLGEVYNLLEVFGHNETWQPAFEQVCIFVARDTLASRLSLRDVAMLMAAFVRCKGSLEVPHLSHFMPGLLQRVVDLLGNKKATGRIRPDWAALITNSIAKALMDPSGEDVKSVMSQLMAEALKDGKEPDNIAKIYLAAAKLEILSSHSATDWLLPKVADSSLTMSMMSAGLARSPQLLLASVKLLARRKGLESLSEACKYQAITGLLGTWPLLRGAELRDLRAINHVIEAMEMNKLKAAASSFALIASTRDHIGCMDALKAITGSDKALSPLHHMVTEAFALPYWIDVVLVPIHRGLDHPPPPLAFNSIRSSCHDRPSPHSSSDGSEYADVDWASPSDNETASITAATTIQTGQEVHITLPPQRGRKRRRNARPVSRREIMAWFSAFEDLTHLCFDSDLIKRAVNDRMREMDVPLPSQAPFTMVPWPPYWIAADPSQLDLSLEPLPTSESIADELLLSDGGVSTYIGALAATCAAIEGGATLFAATGYPMPWLEIGSGKAVGLPPGKSRTLGVVIGKRKIGDFFDATVKYGSLRRAKILKWLRISPGPDDGKLPRSIEGFRNSTTYILDSQLTKFDHLKEAARPVGVFSGRDPIYLREDVERLRTESQWERRGMVLRSDAGSCKRTLETKRKLVKLYSEEQTEEAPERHLGADGEIPVNRFGFVDLTDGRRPPEGTEFVVGIPLRRVIRKCKEIGVEHWAPAHTGWMAQRPQIGGVVVAMADASVLRDSLEEDTRTREEAQRLKDERLAKIAWKALIKRLLARRYVEMISASSATSRRH</sequence>
<feature type="compositionally biased region" description="Basic and acidic residues" evidence="1">
    <location>
        <begin position="197"/>
        <end position="208"/>
    </location>
</feature>
<gene>
    <name evidence="4" type="ORF">FOL47_000016</name>
</gene>
<keyword evidence="2" id="KW-0472">Membrane</keyword>
<dbReference type="SMART" id="SM01030">
    <property type="entry name" value="BHD_1"/>
    <property type="match status" value="1"/>
</dbReference>
<dbReference type="GO" id="GO:0005737">
    <property type="term" value="C:cytoplasm"/>
    <property type="evidence" value="ECO:0007669"/>
    <property type="project" value="TreeGrafter"/>
</dbReference>
<dbReference type="GO" id="GO:0071942">
    <property type="term" value="C:XPC complex"/>
    <property type="evidence" value="ECO:0007669"/>
    <property type="project" value="TreeGrafter"/>
</dbReference>
<comment type="caution">
    <text evidence="4">The sequence shown here is derived from an EMBL/GenBank/DDBJ whole genome shotgun (WGS) entry which is preliminary data.</text>
</comment>
<feature type="region of interest" description="Disordered" evidence="1">
    <location>
        <begin position="708"/>
        <end position="738"/>
    </location>
</feature>
<keyword evidence="2" id="KW-0812">Transmembrane</keyword>
<evidence type="ECO:0000313" key="4">
    <source>
        <dbReference type="EMBL" id="KAF4678288.1"/>
    </source>
</evidence>
<evidence type="ECO:0000256" key="1">
    <source>
        <dbReference type="SAM" id="MobiDB-lite"/>
    </source>
</evidence>
<dbReference type="OrthoDB" id="340039at2759"/>
<feature type="region of interest" description="Disordered" evidence="1">
    <location>
        <begin position="146"/>
        <end position="258"/>
    </location>
</feature>
<reference evidence="4 5" key="1">
    <citation type="submission" date="2020-04" db="EMBL/GenBank/DDBJ databases">
        <title>Perkinsus chesapeaki whole genome sequence.</title>
        <authorList>
            <person name="Bogema D.R."/>
        </authorList>
    </citation>
    <scope>NUCLEOTIDE SEQUENCE [LARGE SCALE GENOMIC DNA]</scope>
    <source>
        <strain evidence="4">ATCC PRA-425</strain>
    </source>
</reference>
<accession>A0A7J6N2Z3</accession>
<dbReference type="InterPro" id="IPR018326">
    <property type="entry name" value="Rad4_beta-hairpin_dom1"/>
</dbReference>
<dbReference type="PANTHER" id="PTHR12135">
    <property type="entry name" value="DNA REPAIR PROTEIN XP-C / RAD4"/>
    <property type="match status" value="1"/>
</dbReference>
<dbReference type="Pfam" id="PF10403">
    <property type="entry name" value="BHD_1"/>
    <property type="match status" value="1"/>
</dbReference>
<name>A0A7J6N2Z3_PERCH</name>
<dbReference type="GO" id="GO:0000111">
    <property type="term" value="C:nucleotide-excision repair factor 2 complex"/>
    <property type="evidence" value="ECO:0007669"/>
    <property type="project" value="TreeGrafter"/>
</dbReference>
<feature type="transmembrane region" description="Helical" evidence="2">
    <location>
        <begin position="112"/>
        <end position="135"/>
    </location>
</feature>
<dbReference type="Pfam" id="PF10405">
    <property type="entry name" value="BHD_3"/>
    <property type="match status" value="1"/>
</dbReference>
<dbReference type="PANTHER" id="PTHR12135:SF0">
    <property type="entry name" value="DNA REPAIR PROTEIN COMPLEMENTING XP-C CELLS"/>
    <property type="match status" value="1"/>
</dbReference>
<dbReference type="GO" id="GO:0006289">
    <property type="term" value="P:nucleotide-excision repair"/>
    <property type="evidence" value="ECO:0007669"/>
    <property type="project" value="InterPro"/>
</dbReference>
<protein>
    <recommendedName>
        <fullName evidence="3">Rad4 beta-hairpin domain-containing protein</fullName>
    </recommendedName>
</protein>